<dbReference type="InterPro" id="IPR044492">
    <property type="entry name" value="P_typ_ATPase_HD_dom"/>
</dbReference>
<keyword evidence="11" id="KW-1278">Translocase</keyword>
<dbReference type="SUPFAM" id="SSF81665">
    <property type="entry name" value="Calcium ATPase, transmembrane domain M"/>
    <property type="match status" value="1"/>
</dbReference>
<dbReference type="InterPro" id="IPR023299">
    <property type="entry name" value="ATPase_P-typ_cyto_dom_N"/>
</dbReference>
<dbReference type="PANTHER" id="PTHR43079">
    <property type="entry name" value="PROBABLE CADMIUM/ZINC-TRANSPORTING ATPASE HMA1"/>
    <property type="match status" value="1"/>
</dbReference>
<evidence type="ECO:0000256" key="13">
    <source>
        <dbReference type="ARBA" id="ARBA00023065"/>
    </source>
</evidence>
<dbReference type="InterPro" id="IPR018303">
    <property type="entry name" value="ATPase_P-typ_P_site"/>
</dbReference>
<evidence type="ECO:0000256" key="4">
    <source>
        <dbReference type="ARBA" id="ARBA00022475"/>
    </source>
</evidence>
<dbReference type="InterPro" id="IPR027256">
    <property type="entry name" value="P-typ_ATPase_IB"/>
</dbReference>
<feature type="transmembrane region" description="Helical" evidence="15">
    <location>
        <begin position="61"/>
        <end position="80"/>
    </location>
</feature>
<evidence type="ECO:0000256" key="14">
    <source>
        <dbReference type="ARBA" id="ARBA00023136"/>
    </source>
</evidence>
<keyword evidence="3" id="KW-0813">Transport</keyword>
<feature type="transmembrane region" description="Helical" evidence="15">
    <location>
        <begin position="296"/>
        <end position="317"/>
    </location>
</feature>
<keyword evidence="5" id="KW-0597">Phosphoprotein</keyword>
<dbReference type="InterPro" id="IPR001757">
    <property type="entry name" value="P_typ_ATPase"/>
</dbReference>
<evidence type="ECO:0000256" key="10">
    <source>
        <dbReference type="ARBA" id="ARBA00022842"/>
    </source>
</evidence>
<dbReference type="Proteomes" id="UP000199695">
    <property type="component" value="Unassembled WGS sequence"/>
</dbReference>
<keyword evidence="9 15" id="KW-0067">ATP-binding</keyword>
<dbReference type="PROSITE" id="PS01229">
    <property type="entry name" value="COF_2"/>
    <property type="match status" value="1"/>
</dbReference>
<evidence type="ECO:0000259" key="16">
    <source>
        <dbReference type="Pfam" id="PF00122"/>
    </source>
</evidence>
<evidence type="ECO:0000256" key="12">
    <source>
        <dbReference type="ARBA" id="ARBA00022989"/>
    </source>
</evidence>
<dbReference type="FunFam" id="3.40.50.1000:FF:000020">
    <property type="entry name" value="Probable cation-transporting P-type ATPase"/>
    <property type="match status" value="1"/>
</dbReference>
<evidence type="ECO:0000256" key="7">
    <source>
        <dbReference type="ARBA" id="ARBA00022723"/>
    </source>
</evidence>
<evidence type="ECO:0000313" key="18">
    <source>
        <dbReference type="Proteomes" id="UP000199695"/>
    </source>
</evidence>
<dbReference type="GO" id="GO:0046872">
    <property type="term" value="F:metal ion binding"/>
    <property type="evidence" value="ECO:0007669"/>
    <property type="project" value="UniProtKB-KW"/>
</dbReference>
<reference evidence="17 18" key="1">
    <citation type="submission" date="2016-10" db="EMBL/GenBank/DDBJ databases">
        <authorList>
            <person name="de Groot N.N."/>
        </authorList>
    </citation>
    <scope>NUCLEOTIDE SEQUENCE [LARGE SCALE GENOMIC DNA]</scope>
    <source>
        <strain evidence="17 18">DSM 46701</strain>
    </source>
</reference>
<evidence type="ECO:0000313" key="17">
    <source>
        <dbReference type="EMBL" id="SEN51381.1"/>
    </source>
</evidence>
<dbReference type="InterPro" id="IPR059000">
    <property type="entry name" value="ATPase_P-type_domA"/>
</dbReference>
<protein>
    <submittedName>
        <fullName evidence="17">Cd2+/Zn2+-exporting ATPase</fullName>
    </submittedName>
</protein>
<evidence type="ECO:0000256" key="9">
    <source>
        <dbReference type="ARBA" id="ARBA00022840"/>
    </source>
</evidence>
<dbReference type="Pfam" id="PF00702">
    <property type="entry name" value="Hydrolase"/>
    <property type="match status" value="1"/>
</dbReference>
<evidence type="ECO:0000256" key="3">
    <source>
        <dbReference type="ARBA" id="ARBA00022448"/>
    </source>
</evidence>
<proteinExistence type="inferred from homology"/>
<dbReference type="AlphaFoldDB" id="A0A1H8H4Q5"/>
<comment type="subcellular location">
    <subcellularLocation>
        <location evidence="1">Cell membrane</location>
        <topology evidence="1">Multi-pass membrane protein</topology>
    </subcellularLocation>
</comment>
<dbReference type="PROSITE" id="PS00154">
    <property type="entry name" value="ATPASE_E1_E2"/>
    <property type="match status" value="1"/>
</dbReference>
<dbReference type="Pfam" id="PF00122">
    <property type="entry name" value="E1-E2_ATPase"/>
    <property type="match status" value="1"/>
</dbReference>
<dbReference type="Gene3D" id="3.40.50.1000">
    <property type="entry name" value="HAD superfamily/HAD-like"/>
    <property type="match status" value="1"/>
</dbReference>
<keyword evidence="12 15" id="KW-1133">Transmembrane helix</keyword>
<name>A0A1H8H4Q5_9BACL</name>
<dbReference type="STRING" id="1173111.SAMN05444955_11347"/>
<dbReference type="GO" id="GO:0019829">
    <property type="term" value="F:ATPase-coupled monoatomic cation transmembrane transporter activity"/>
    <property type="evidence" value="ECO:0007669"/>
    <property type="project" value="InterPro"/>
</dbReference>
<feature type="transmembrane region" description="Helical" evidence="15">
    <location>
        <begin position="92"/>
        <end position="110"/>
    </location>
</feature>
<dbReference type="SUPFAM" id="SSF56784">
    <property type="entry name" value="HAD-like"/>
    <property type="match status" value="1"/>
</dbReference>
<comment type="similarity">
    <text evidence="2 15">Belongs to the cation transport ATPase (P-type) (TC 3.A.3) family. Type IB subfamily.</text>
</comment>
<keyword evidence="14 15" id="KW-0472">Membrane</keyword>
<dbReference type="PRINTS" id="PR00941">
    <property type="entry name" value="CDATPASE"/>
</dbReference>
<organism evidence="17 18">
    <name type="scientific">Lihuaxuella thermophila</name>
    <dbReference type="NCBI Taxonomy" id="1173111"/>
    <lineage>
        <taxon>Bacteria</taxon>
        <taxon>Bacillati</taxon>
        <taxon>Bacillota</taxon>
        <taxon>Bacilli</taxon>
        <taxon>Bacillales</taxon>
        <taxon>Thermoactinomycetaceae</taxon>
        <taxon>Lihuaxuella</taxon>
    </lineage>
</organism>
<dbReference type="SFLD" id="SFLDS00003">
    <property type="entry name" value="Haloacid_Dehalogenase"/>
    <property type="match status" value="1"/>
</dbReference>
<keyword evidence="10" id="KW-0460">Magnesium</keyword>
<dbReference type="Gene3D" id="3.40.1110.10">
    <property type="entry name" value="Calcium-transporting ATPase, cytoplasmic domain N"/>
    <property type="match status" value="1"/>
</dbReference>
<gene>
    <name evidence="17" type="ORF">SAMN05444955_11347</name>
</gene>
<dbReference type="InterPro" id="IPR036412">
    <property type="entry name" value="HAD-like_sf"/>
</dbReference>
<dbReference type="PANTHER" id="PTHR43079:SF1">
    <property type="entry name" value="CADMIUM_ZINC-TRANSPORTING ATPASE HMA1, CHLOROPLASTIC-RELATED"/>
    <property type="match status" value="1"/>
</dbReference>
<dbReference type="NCBIfam" id="TIGR01511">
    <property type="entry name" value="ATPase-IB1_Cu"/>
    <property type="match status" value="1"/>
</dbReference>
<dbReference type="SFLD" id="SFLDF00027">
    <property type="entry name" value="p-type_atpase"/>
    <property type="match status" value="1"/>
</dbReference>
<accession>A0A1H8H4Q5</accession>
<feature type="transmembrane region" description="Helical" evidence="15">
    <location>
        <begin position="39"/>
        <end position="55"/>
    </location>
</feature>
<dbReference type="FunFam" id="2.70.150.10:FF:000002">
    <property type="entry name" value="Copper-transporting ATPase 1, putative"/>
    <property type="match status" value="1"/>
</dbReference>
<dbReference type="PRINTS" id="PR00119">
    <property type="entry name" value="CATATPASE"/>
</dbReference>
<dbReference type="SUPFAM" id="SSF81653">
    <property type="entry name" value="Calcium ATPase, transduction domain A"/>
    <property type="match status" value="1"/>
</dbReference>
<evidence type="ECO:0000256" key="2">
    <source>
        <dbReference type="ARBA" id="ARBA00006024"/>
    </source>
</evidence>
<evidence type="ECO:0000256" key="1">
    <source>
        <dbReference type="ARBA" id="ARBA00004651"/>
    </source>
</evidence>
<keyword evidence="4 15" id="KW-1003">Cell membrane</keyword>
<dbReference type="NCBIfam" id="TIGR01494">
    <property type="entry name" value="ATPase_P-type"/>
    <property type="match status" value="1"/>
</dbReference>
<dbReference type="InterPro" id="IPR008250">
    <property type="entry name" value="ATPase_P-typ_transduc_dom_A_sf"/>
</dbReference>
<feature type="transmembrane region" description="Helical" evidence="15">
    <location>
        <begin position="603"/>
        <end position="622"/>
    </location>
</feature>
<keyword evidence="7 15" id="KW-0479">Metal-binding</keyword>
<dbReference type="InterPro" id="IPR023214">
    <property type="entry name" value="HAD_sf"/>
</dbReference>
<dbReference type="RefSeq" id="WP_244527572.1">
    <property type="nucleotide sequence ID" value="NZ_FOCQ01000013.1"/>
</dbReference>
<evidence type="ECO:0000256" key="11">
    <source>
        <dbReference type="ARBA" id="ARBA00022967"/>
    </source>
</evidence>
<dbReference type="Gene3D" id="2.70.150.10">
    <property type="entry name" value="Calcium-transporting ATPase, cytoplasmic transduction domain A"/>
    <property type="match status" value="1"/>
</dbReference>
<dbReference type="CDD" id="cd07551">
    <property type="entry name" value="P-type_ATPase_HM_ZosA_PfeT-like"/>
    <property type="match status" value="1"/>
</dbReference>
<keyword evidence="6 15" id="KW-0812">Transmembrane</keyword>
<keyword evidence="13" id="KW-0406">Ion transport</keyword>
<dbReference type="GO" id="GO:0005524">
    <property type="term" value="F:ATP binding"/>
    <property type="evidence" value="ECO:0007669"/>
    <property type="project" value="UniProtKB-UniRule"/>
</dbReference>
<dbReference type="GO" id="GO:0016887">
    <property type="term" value="F:ATP hydrolysis activity"/>
    <property type="evidence" value="ECO:0007669"/>
    <property type="project" value="InterPro"/>
</dbReference>
<feature type="transmembrane region" description="Helical" evidence="15">
    <location>
        <begin position="265"/>
        <end position="284"/>
    </location>
</feature>
<dbReference type="InterPro" id="IPR051949">
    <property type="entry name" value="Cation_Transport_ATPase"/>
</dbReference>
<evidence type="ECO:0000256" key="5">
    <source>
        <dbReference type="ARBA" id="ARBA00022553"/>
    </source>
</evidence>
<dbReference type="SFLD" id="SFLDG00002">
    <property type="entry name" value="C1.7:_P-type_atpase_like"/>
    <property type="match status" value="1"/>
</dbReference>
<feature type="domain" description="P-type ATPase A" evidence="16">
    <location>
        <begin position="144"/>
        <end position="246"/>
    </location>
</feature>
<keyword evidence="18" id="KW-1185">Reference proteome</keyword>
<dbReference type="InterPro" id="IPR023298">
    <property type="entry name" value="ATPase_P-typ_TM_dom_sf"/>
</dbReference>
<dbReference type="NCBIfam" id="TIGR01525">
    <property type="entry name" value="ATPase-IB_hvy"/>
    <property type="match status" value="1"/>
</dbReference>
<sequence>MSASMAMWKNEGIEKMGKTPSQPQKTSDLSAWFKRHGEMAAALVSGGLILLAWILEDRFSAMAIPLYLIAYAAGGFVKAKEGLATLVREKELDVNLLMLLAAIGAAAIGYWTEGGLLIFIFSVSGALETYTMAKSERDLSALMEMKPDTARLYTETGEEKLVPVEELQAGDRVVVKPGERIPVDGIIREGGSAVNQAAITGESLPVDKCAGDDVYAGTVNGSGSLIVEAKRTGENSLFSKIIRLIEESRTRVPKSQHRIDRLEKGYAKVILLATLLLIVLPPVLLNWSWTESLYRAMVFLVVASPCALVASIMPAILSAISNGARKGVLFKSGIQLEALADIQVVAFDKTGTLTKGQLQVTDWTGYGEMNGEELLQAAGSIETLSEHPVGKAIVEKAKQMNLPLTRPSGLRAMSGWGVEAEYDGALWKIGKPGMFPSMDGTIRQDAARLEREGKTVVLAEKAGKIVGLIALRDEIRPEACRAIQQLKRMGIQVAMLTGDQRITAEAIGREAGIDRVYSGLLPEDKVKKIEQLGQTAGKVAMIGDGVNDAPALAVAHVGIAMGGAGSDVALETADVVLMNDDLEKVSHAIQLGKRMKRVVKQNVWFALSVIVLLITLNFSQAVSLPYGVVGHEGSTILVILNGLRLLR</sequence>
<evidence type="ECO:0000256" key="6">
    <source>
        <dbReference type="ARBA" id="ARBA00022692"/>
    </source>
</evidence>
<dbReference type="GO" id="GO:0005886">
    <property type="term" value="C:plasma membrane"/>
    <property type="evidence" value="ECO:0007669"/>
    <property type="project" value="UniProtKB-SubCell"/>
</dbReference>
<evidence type="ECO:0000256" key="8">
    <source>
        <dbReference type="ARBA" id="ARBA00022741"/>
    </source>
</evidence>
<keyword evidence="8 15" id="KW-0547">Nucleotide-binding</keyword>
<evidence type="ECO:0000256" key="15">
    <source>
        <dbReference type="RuleBase" id="RU362081"/>
    </source>
</evidence>
<dbReference type="EMBL" id="FOCQ01000013">
    <property type="protein sequence ID" value="SEN51381.1"/>
    <property type="molecule type" value="Genomic_DNA"/>
</dbReference>